<keyword evidence="2" id="KW-1185">Reference proteome</keyword>
<organism evidence="1 2">
    <name type="scientific">Trichoderma harzianum CBS 226.95</name>
    <dbReference type="NCBI Taxonomy" id="983964"/>
    <lineage>
        <taxon>Eukaryota</taxon>
        <taxon>Fungi</taxon>
        <taxon>Dikarya</taxon>
        <taxon>Ascomycota</taxon>
        <taxon>Pezizomycotina</taxon>
        <taxon>Sordariomycetes</taxon>
        <taxon>Hypocreomycetidae</taxon>
        <taxon>Hypocreales</taxon>
        <taxon>Hypocreaceae</taxon>
        <taxon>Trichoderma</taxon>
    </lineage>
</organism>
<accession>A0A2T3ZWG9</accession>
<dbReference type="GeneID" id="36628542"/>
<gene>
    <name evidence="1" type="ORF">M431DRAFT_513190</name>
</gene>
<evidence type="ECO:0000313" key="1">
    <source>
        <dbReference type="EMBL" id="PTB49157.1"/>
    </source>
</evidence>
<dbReference type="Proteomes" id="UP000241690">
    <property type="component" value="Unassembled WGS sequence"/>
</dbReference>
<dbReference type="EMBL" id="KZ679694">
    <property type="protein sequence ID" value="PTB49157.1"/>
    <property type="molecule type" value="Genomic_DNA"/>
</dbReference>
<reference evidence="1 2" key="1">
    <citation type="submission" date="2016-07" db="EMBL/GenBank/DDBJ databases">
        <title>Multiple horizontal gene transfer events from other fungi enriched the ability of initially mycotrophic Trichoderma (Ascomycota) to feed on dead plant biomass.</title>
        <authorList>
            <consortium name="DOE Joint Genome Institute"/>
            <person name="Aerts A."/>
            <person name="Atanasova L."/>
            <person name="Chenthamara K."/>
            <person name="Zhang J."/>
            <person name="Grujic M."/>
            <person name="Henrissat B."/>
            <person name="Kuo A."/>
            <person name="Salamov A."/>
            <person name="Lipzen A."/>
            <person name="Labutti K."/>
            <person name="Barry K."/>
            <person name="Miao Y."/>
            <person name="Rahimi M.J."/>
            <person name="Shen Q."/>
            <person name="Grigoriev I.V."/>
            <person name="Kubicek C.P."/>
            <person name="Druzhinina I.S."/>
        </authorList>
    </citation>
    <scope>NUCLEOTIDE SEQUENCE [LARGE SCALE GENOMIC DNA]</scope>
    <source>
        <strain evidence="1 2">CBS 226.95</strain>
    </source>
</reference>
<evidence type="ECO:0000313" key="2">
    <source>
        <dbReference type="Proteomes" id="UP000241690"/>
    </source>
</evidence>
<proteinExistence type="predicted"/>
<dbReference type="RefSeq" id="XP_024768834.1">
    <property type="nucleotide sequence ID" value="XM_024919973.1"/>
</dbReference>
<sequence length="64" mass="6989">MCQPASNINITSATTRLQSNQLSIQSGFSHLYKPPTNTNIPVNFISSHLISSTIHPIHPNAHPI</sequence>
<name>A0A2T3ZWG9_TRIHA</name>
<protein>
    <submittedName>
        <fullName evidence="1">Uncharacterized protein</fullName>
    </submittedName>
</protein>
<dbReference type="AlphaFoldDB" id="A0A2T3ZWG9"/>